<proteinExistence type="predicted"/>
<dbReference type="Proteomes" id="UP000321800">
    <property type="component" value="Unassembled WGS sequence"/>
</dbReference>
<evidence type="ECO:0000313" key="1">
    <source>
        <dbReference type="EMBL" id="GEL51638.1"/>
    </source>
</evidence>
<dbReference type="EMBL" id="BJVR01000049">
    <property type="protein sequence ID" value="GEL51638.1"/>
    <property type="molecule type" value="Genomic_DNA"/>
</dbReference>
<protein>
    <submittedName>
        <fullName evidence="1">Uncharacterized protein</fullName>
    </submittedName>
</protein>
<organism evidence="1 2">
    <name type="scientific">Acetobacter tropicalis</name>
    <dbReference type="NCBI Taxonomy" id="104102"/>
    <lineage>
        <taxon>Bacteria</taxon>
        <taxon>Pseudomonadati</taxon>
        <taxon>Pseudomonadota</taxon>
        <taxon>Alphaproteobacteria</taxon>
        <taxon>Acetobacterales</taxon>
        <taxon>Acetobacteraceae</taxon>
        <taxon>Acetobacter</taxon>
    </lineage>
</organism>
<evidence type="ECO:0000313" key="2">
    <source>
        <dbReference type="Proteomes" id="UP000321800"/>
    </source>
</evidence>
<dbReference type="AlphaFoldDB" id="A0A511FRR2"/>
<accession>A0A511FRR2</accession>
<gene>
    <name evidence="1" type="ORF">ATR01nite_27130</name>
</gene>
<comment type="caution">
    <text evidence="1">The sequence shown here is derived from an EMBL/GenBank/DDBJ whole genome shotgun (WGS) entry which is preliminary data.</text>
</comment>
<reference evidence="1 2" key="1">
    <citation type="submission" date="2019-07" db="EMBL/GenBank/DDBJ databases">
        <title>Whole genome shotgun sequence of Acetobacter tropicalis NBRC 16470.</title>
        <authorList>
            <person name="Hosoyama A."/>
            <person name="Uohara A."/>
            <person name="Ohji S."/>
            <person name="Ichikawa N."/>
        </authorList>
    </citation>
    <scope>NUCLEOTIDE SEQUENCE [LARGE SCALE GENOMIC DNA]</scope>
    <source>
        <strain evidence="1 2">NBRC 16470</strain>
    </source>
</reference>
<name>A0A511FRR2_9PROT</name>
<sequence>MSPNRQRETVIKIVATGLDINQSVILVGVSVQHDEDPHRDRRITVIELASEGKI</sequence>